<dbReference type="PANTHER" id="PTHR18964:SF149">
    <property type="entry name" value="BIFUNCTIONAL UDP-N-ACETYLGLUCOSAMINE 2-EPIMERASE_N-ACETYLMANNOSAMINE KINASE"/>
    <property type="match status" value="1"/>
</dbReference>
<organism evidence="3 4">
    <name type="scientific">Afipia felis</name>
    <name type="common">Cat scratch disease bacillus</name>
    <dbReference type="NCBI Taxonomy" id="1035"/>
    <lineage>
        <taxon>Bacteria</taxon>
        <taxon>Pseudomonadati</taxon>
        <taxon>Pseudomonadota</taxon>
        <taxon>Alphaproteobacteria</taxon>
        <taxon>Hyphomicrobiales</taxon>
        <taxon>Nitrobacteraceae</taxon>
        <taxon>Afipia</taxon>
    </lineage>
</organism>
<dbReference type="InterPro" id="IPR043129">
    <property type="entry name" value="ATPase_NBD"/>
</dbReference>
<accession>A0A090N892</accession>
<dbReference type="CDD" id="cd23763">
    <property type="entry name" value="ASKHA_ATPase_ROK"/>
    <property type="match status" value="1"/>
</dbReference>
<reference evidence="3 4" key="1">
    <citation type="journal article" date="2014" name="Genome Announc.">
        <title>Genome Sequence of Afipia felis Strain 76713, Isolated in Hospital Water Using an Amoeba Co-Culture Procedure.</title>
        <authorList>
            <person name="Benamar S."/>
            <person name="La Scola B."/>
            <person name="Croce O."/>
        </authorList>
    </citation>
    <scope>NUCLEOTIDE SEQUENCE [LARGE SCALE GENOMIC DNA]</scope>
    <source>
        <strain evidence="3 4">76713</strain>
    </source>
</reference>
<dbReference type="PANTHER" id="PTHR18964">
    <property type="entry name" value="ROK (REPRESSOR, ORF, KINASE) FAMILY"/>
    <property type="match status" value="1"/>
</dbReference>
<feature type="region of interest" description="Disordered" evidence="2">
    <location>
        <begin position="1"/>
        <end position="22"/>
    </location>
</feature>
<evidence type="ECO:0008006" key="5">
    <source>
        <dbReference type="Google" id="ProtNLM"/>
    </source>
</evidence>
<dbReference type="InterPro" id="IPR000600">
    <property type="entry name" value="ROK"/>
</dbReference>
<proteinExistence type="inferred from homology"/>
<evidence type="ECO:0000256" key="1">
    <source>
        <dbReference type="ARBA" id="ARBA00006479"/>
    </source>
</evidence>
<gene>
    <name evidence="3" type="ORF">BN961_03164</name>
</gene>
<sequence>MQLLGFPAIDPGTSGAGAPHHMSEENRTVGIGNHGASRLPSVEVDSYNIELKDEDGFLGDRASKGAFQDILEAWRKPLKKSGDDPLGGKSSEDLGKKKLDEILVGDDIEAAAVLHSAIEEFAQELAFVTRRFLKSKAWEKTEAIVVGGGFRQSRIGELAIARTDIILKAEGLKVQMVPIRFDPDEAGLIGCAHLAPSWIFEGYDSLLAVDIGGSNIRCGVVETLQKKAPDLAKARVWAFELWRHADDEPTRESAVKKLVKMLKDLIAKAGAEGLKLAPFIGVSCPGVIDADGAIEKGAQNLPGNWESSRFNLPAILVEEIPTIGDHDTVVLMHNDGVAQGLSEIPFMQDYKRWGILTIGTGLGNARFTMRNDKKSAEKKNGDKKNGDKNGGKEKDKDKKKS</sequence>
<evidence type="ECO:0000313" key="3">
    <source>
        <dbReference type="EMBL" id="CEG09733.1"/>
    </source>
</evidence>
<dbReference type="AlphaFoldDB" id="A0A090N892"/>
<dbReference type="STRING" id="1035.BN961_03164"/>
<feature type="region of interest" description="Disordered" evidence="2">
    <location>
        <begin position="369"/>
        <end position="401"/>
    </location>
</feature>
<name>A0A090N892_AFIFE</name>
<comment type="caution">
    <text evidence="3">The sequence shown here is derived from an EMBL/GenBank/DDBJ whole genome shotgun (WGS) entry which is preliminary data.</text>
</comment>
<dbReference type="Gene3D" id="3.30.420.40">
    <property type="match status" value="1"/>
</dbReference>
<dbReference type="EMBL" id="CCAZ020000002">
    <property type="protein sequence ID" value="CEG09733.1"/>
    <property type="molecule type" value="Genomic_DNA"/>
</dbReference>
<dbReference type="Proteomes" id="UP000035762">
    <property type="component" value="Unassembled WGS sequence"/>
</dbReference>
<protein>
    <recommendedName>
        <fullName evidence="5">Glucokinase</fullName>
    </recommendedName>
</protein>
<comment type="similarity">
    <text evidence="1">Belongs to the ROK (NagC/XylR) family.</text>
</comment>
<evidence type="ECO:0000313" key="4">
    <source>
        <dbReference type="Proteomes" id="UP000035762"/>
    </source>
</evidence>
<keyword evidence="4" id="KW-1185">Reference proteome</keyword>
<dbReference type="SUPFAM" id="SSF53067">
    <property type="entry name" value="Actin-like ATPase domain"/>
    <property type="match status" value="1"/>
</dbReference>
<evidence type="ECO:0000256" key="2">
    <source>
        <dbReference type="SAM" id="MobiDB-lite"/>
    </source>
</evidence>